<feature type="region of interest" description="Disordered" evidence="1">
    <location>
        <begin position="29"/>
        <end position="103"/>
    </location>
</feature>
<dbReference type="AlphaFoldDB" id="A0A225VHB8"/>
<keyword evidence="3" id="KW-1185">Reference proteome</keyword>
<dbReference type="EMBL" id="NBNE01004814">
    <property type="protein sequence ID" value="OWZ04712.1"/>
    <property type="molecule type" value="Genomic_DNA"/>
</dbReference>
<feature type="compositionally biased region" description="Low complexity" evidence="1">
    <location>
        <begin position="73"/>
        <end position="92"/>
    </location>
</feature>
<proteinExistence type="predicted"/>
<name>A0A225VHB8_9STRA</name>
<gene>
    <name evidence="2" type="ORF">PHMEG_00023340</name>
</gene>
<protein>
    <submittedName>
        <fullName evidence="2">Uncharacterized protein</fullName>
    </submittedName>
</protein>
<comment type="caution">
    <text evidence="2">The sequence shown here is derived from an EMBL/GenBank/DDBJ whole genome shotgun (WGS) entry which is preliminary data.</text>
</comment>
<organism evidence="2 3">
    <name type="scientific">Phytophthora megakarya</name>
    <dbReference type="NCBI Taxonomy" id="4795"/>
    <lineage>
        <taxon>Eukaryota</taxon>
        <taxon>Sar</taxon>
        <taxon>Stramenopiles</taxon>
        <taxon>Oomycota</taxon>
        <taxon>Peronosporomycetes</taxon>
        <taxon>Peronosporales</taxon>
        <taxon>Peronosporaceae</taxon>
        <taxon>Phytophthora</taxon>
    </lineage>
</organism>
<evidence type="ECO:0000313" key="3">
    <source>
        <dbReference type="Proteomes" id="UP000198211"/>
    </source>
</evidence>
<reference evidence="3" key="1">
    <citation type="submission" date="2017-03" db="EMBL/GenBank/DDBJ databases">
        <title>Phytopthora megakarya and P. palmivora, two closely related causual agents of cacao black pod achieved similar genome size and gene model numbers by different mechanisms.</title>
        <authorList>
            <person name="Ali S."/>
            <person name="Shao J."/>
            <person name="Larry D.J."/>
            <person name="Kronmiller B."/>
            <person name="Shen D."/>
            <person name="Strem M.D."/>
            <person name="Melnick R.L."/>
            <person name="Guiltinan M.J."/>
            <person name="Tyler B.M."/>
            <person name="Meinhardt L.W."/>
            <person name="Bailey B.A."/>
        </authorList>
    </citation>
    <scope>NUCLEOTIDE SEQUENCE [LARGE SCALE GENOMIC DNA]</scope>
    <source>
        <strain evidence="3">zdho120</strain>
    </source>
</reference>
<sequence length="103" mass="10988">MTTVMGPGAVNKEKFTPWSMQQKGYVNQHGGNARFEYSKGTAHSGARESGTQPNPHLLSLPSRLSAPCRHLHPPSTSFAAAATRRRAPATPSIPKLPDGGNAR</sequence>
<accession>A0A225VHB8</accession>
<dbReference type="Proteomes" id="UP000198211">
    <property type="component" value="Unassembled WGS sequence"/>
</dbReference>
<evidence type="ECO:0000313" key="2">
    <source>
        <dbReference type="EMBL" id="OWZ04712.1"/>
    </source>
</evidence>
<evidence type="ECO:0000256" key="1">
    <source>
        <dbReference type="SAM" id="MobiDB-lite"/>
    </source>
</evidence>